<name>A0AAE0XQX7_9GAST</name>
<sequence>MMFEKKRHSRMTRRDMKKKPCKMEYKKAAQACGLKWGLFGRETITCPSGVDTLTLSCFHPMYSTLKKNLRTMWTENVPEGARYHVSQKDGGRQTVFMTGLSLSLSRFSHLDDLLF</sequence>
<dbReference type="Proteomes" id="UP001283361">
    <property type="component" value="Unassembled WGS sequence"/>
</dbReference>
<evidence type="ECO:0000313" key="2">
    <source>
        <dbReference type="Proteomes" id="UP001283361"/>
    </source>
</evidence>
<gene>
    <name evidence="1" type="ORF">RRG08_049488</name>
</gene>
<proteinExistence type="predicted"/>
<organism evidence="1 2">
    <name type="scientific">Elysia crispata</name>
    <name type="common">lettuce slug</name>
    <dbReference type="NCBI Taxonomy" id="231223"/>
    <lineage>
        <taxon>Eukaryota</taxon>
        <taxon>Metazoa</taxon>
        <taxon>Spiralia</taxon>
        <taxon>Lophotrochozoa</taxon>
        <taxon>Mollusca</taxon>
        <taxon>Gastropoda</taxon>
        <taxon>Heterobranchia</taxon>
        <taxon>Euthyneura</taxon>
        <taxon>Panpulmonata</taxon>
        <taxon>Sacoglossa</taxon>
        <taxon>Placobranchoidea</taxon>
        <taxon>Plakobranchidae</taxon>
        <taxon>Elysia</taxon>
    </lineage>
</organism>
<evidence type="ECO:0000313" key="1">
    <source>
        <dbReference type="EMBL" id="KAK3704827.1"/>
    </source>
</evidence>
<protein>
    <submittedName>
        <fullName evidence="1">Uncharacterized protein</fullName>
    </submittedName>
</protein>
<dbReference type="AlphaFoldDB" id="A0AAE0XQX7"/>
<accession>A0AAE0XQX7</accession>
<dbReference type="EMBL" id="JAWDGP010007784">
    <property type="protein sequence ID" value="KAK3704827.1"/>
    <property type="molecule type" value="Genomic_DNA"/>
</dbReference>
<reference evidence="1" key="1">
    <citation type="journal article" date="2023" name="G3 (Bethesda)">
        <title>A reference genome for the long-term kleptoplast-retaining sea slug Elysia crispata morphotype clarki.</title>
        <authorList>
            <person name="Eastman K.E."/>
            <person name="Pendleton A.L."/>
            <person name="Shaikh M.A."/>
            <person name="Suttiyut T."/>
            <person name="Ogas R."/>
            <person name="Tomko P."/>
            <person name="Gavelis G."/>
            <person name="Widhalm J.R."/>
            <person name="Wisecaver J.H."/>
        </authorList>
    </citation>
    <scope>NUCLEOTIDE SEQUENCE</scope>
    <source>
        <strain evidence="1">ECLA1</strain>
    </source>
</reference>
<comment type="caution">
    <text evidence="1">The sequence shown here is derived from an EMBL/GenBank/DDBJ whole genome shotgun (WGS) entry which is preliminary data.</text>
</comment>
<keyword evidence="2" id="KW-1185">Reference proteome</keyword>